<protein>
    <submittedName>
        <fullName evidence="6">Prolyl oligopeptidase</fullName>
        <ecNumber evidence="6">3.4.21.26</ecNumber>
    </submittedName>
</protein>
<organism evidence="6 7">
    <name type="scientific">Trueperella bonasi</name>
    <dbReference type="NCBI Taxonomy" id="312286"/>
    <lineage>
        <taxon>Bacteria</taxon>
        <taxon>Bacillati</taxon>
        <taxon>Actinomycetota</taxon>
        <taxon>Actinomycetes</taxon>
        <taxon>Actinomycetales</taxon>
        <taxon>Actinomycetaceae</taxon>
        <taxon>Trueperella</taxon>
    </lineage>
</organism>
<dbReference type="PRINTS" id="PR00862">
    <property type="entry name" value="PROLIGOPTASE"/>
</dbReference>
<dbReference type="PANTHER" id="PTHR42881">
    <property type="entry name" value="PROLYL ENDOPEPTIDASE"/>
    <property type="match status" value="1"/>
</dbReference>
<feature type="domain" description="Peptidase S9 prolyl oligopeptidase catalytic" evidence="4">
    <location>
        <begin position="502"/>
        <end position="702"/>
    </location>
</feature>
<evidence type="ECO:0000259" key="4">
    <source>
        <dbReference type="Pfam" id="PF00326"/>
    </source>
</evidence>
<dbReference type="RefSeq" id="WP_307682743.1">
    <property type="nucleotide sequence ID" value="NZ_JAUSQX010000001.1"/>
</dbReference>
<dbReference type="GO" id="GO:0004252">
    <property type="term" value="F:serine-type endopeptidase activity"/>
    <property type="evidence" value="ECO:0007669"/>
    <property type="project" value="UniProtKB-EC"/>
</dbReference>
<evidence type="ECO:0000256" key="2">
    <source>
        <dbReference type="ARBA" id="ARBA00022801"/>
    </source>
</evidence>
<sequence>MHNPPDSFIHLEELNKKNHRWVTKHSDSALKEFGGRGFQAREKAIAEILSAQDELPLGEKHGEWIYNFYTDGDHPRGLWRRTKATDYLTKAQHKITWEILLDVGKLGEQEDESWVFLGANLLYPGGERALITLSVGGSDSNVVREFDVESKQFLDDGFVKPESKGSMSWVNIDTVIIESDFGEGSLTESGYPRTARLWRRGEALADAPTIIEGEYTDVVAGASYDPTPSHEKLVAYRATDFRSAIAYDIEISQLENPDVKLDAKLFQSARREIQVPDTAGTDAVRDWLLVTLRHDWELGSEIFVAGSVLILPYAASLEGPQASDVHILYTPTETSSLLDVASTATGVVLTILDNVKTRIFFAVDPHVDDEGGDDRWHLVEVTPEVTEFASVAVSAVDPFESGDIWMIVSDFLTPSSLYHGHVSTKELKVRKVHAEPERFDTHGLEIRQLWAKSKDGTNVPYFAVGPQDALDGTQPSRTLLDGYGGFEVSLLPSYVPTYGKVWLEEGAVYVVANIRGGGEFGPRWHQAALKENRRKAYEDFAAVAADLVDRNVTSRDQLAAIGGSNGGLLMGNMYTTYPELFGAIVCQVPLLDMKRYSHLLAGSSWVAEYGDPDTDDWEFMAQYSAYHNVTDGPHPPILLTTSTRDDRVHPGHARKFHALLQEKGLESYLYENTEGGHAGAADIDQQARMNALVFSFLDKKLAK</sequence>
<evidence type="ECO:0000256" key="3">
    <source>
        <dbReference type="ARBA" id="ARBA00022825"/>
    </source>
</evidence>
<evidence type="ECO:0000313" key="7">
    <source>
        <dbReference type="Proteomes" id="UP001243212"/>
    </source>
</evidence>
<dbReference type="Pfam" id="PF02897">
    <property type="entry name" value="Peptidase_S9_N"/>
    <property type="match status" value="1"/>
</dbReference>
<dbReference type="Gene3D" id="3.40.50.1820">
    <property type="entry name" value="alpha/beta hydrolase"/>
    <property type="match status" value="1"/>
</dbReference>
<keyword evidence="1" id="KW-0645">Protease</keyword>
<dbReference type="PANTHER" id="PTHR42881:SF13">
    <property type="entry name" value="PROLYL ENDOPEPTIDASE"/>
    <property type="match status" value="1"/>
</dbReference>
<keyword evidence="7" id="KW-1185">Reference proteome</keyword>
<dbReference type="InterPro" id="IPR023302">
    <property type="entry name" value="Pept_S9A_N"/>
</dbReference>
<proteinExistence type="predicted"/>
<name>A0ABT9NGI9_9ACTO</name>
<dbReference type="Proteomes" id="UP001243212">
    <property type="component" value="Unassembled WGS sequence"/>
</dbReference>
<reference evidence="6 7" key="1">
    <citation type="submission" date="2023-07" db="EMBL/GenBank/DDBJ databases">
        <title>Sequencing the genomes of 1000 actinobacteria strains.</title>
        <authorList>
            <person name="Klenk H.-P."/>
        </authorList>
    </citation>
    <scope>NUCLEOTIDE SEQUENCE [LARGE SCALE GENOMIC DNA]</scope>
    <source>
        <strain evidence="6 7">DSM 17163</strain>
    </source>
</reference>
<dbReference type="Pfam" id="PF00326">
    <property type="entry name" value="Peptidase_S9"/>
    <property type="match status" value="1"/>
</dbReference>
<keyword evidence="2 6" id="KW-0378">Hydrolase</keyword>
<keyword evidence="3" id="KW-0720">Serine protease</keyword>
<dbReference type="InterPro" id="IPR001375">
    <property type="entry name" value="Peptidase_S9_cat"/>
</dbReference>
<dbReference type="EMBL" id="JAUSQX010000001">
    <property type="protein sequence ID" value="MDP9806524.1"/>
    <property type="molecule type" value="Genomic_DNA"/>
</dbReference>
<comment type="caution">
    <text evidence="6">The sequence shown here is derived from an EMBL/GenBank/DDBJ whole genome shotgun (WGS) entry which is preliminary data.</text>
</comment>
<dbReference type="Gene3D" id="2.130.10.120">
    <property type="entry name" value="Prolyl oligopeptidase, N-terminal domain"/>
    <property type="match status" value="1"/>
</dbReference>
<dbReference type="InterPro" id="IPR029058">
    <property type="entry name" value="AB_hydrolase_fold"/>
</dbReference>
<evidence type="ECO:0000256" key="1">
    <source>
        <dbReference type="ARBA" id="ARBA00022670"/>
    </source>
</evidence>
<gene>
    <name evidence="6" type="ORF">J2S70_001106</name>
</gene>
<feature type="domain" description="Peptidase S9A N-terminal" evidence="5">
    <location>
        <begin position="6"/>
        <end position="230"/>
    </location>
</feature>
<dbReference type="InterPro" id="IPR002470">
    <property type="entry name" value="Peptidase_S9A"/>
</dbReference>
<accession>A0ABT9NGI9</accession>
<dbReference type="SUPFAM" id="SSF50993">
    <property type="entry name" value="Peptidase/esterase 'gauge' domain"/>
    <property type="match status" value="1"/>
</dbReference>
<dbReference type="EC" id="3.4.21.26" evidence="6"/>
<dbReference type="InterPro" id="IPR051167">
    <property type="entry name" value="Prolyl_oligopep/macrocyclase"/>
</dbReference>
<evidence type="ECO:0000313" key="6">
    <source>
        <dbReference type="EMBL" id="MDP9806524.1"/>
    </source>
</evidence>
<dbReference type="SUPFAM" id="SSF53474">
    <property type="entry name" value="alpha/beta-Hydrolases"/>
    <property type="match status" value="1"/>
</dbReference>
<evidence type="ECO:0000259" key="5">
    <source>
        <dbReference type="Pfam" id="PF02897"/>
    </source>
</evidence>